<dbReference type="InterPro" id="IPR001357">
    <property type="entry name" value="BRCT_dom"/>
</dbReference>
<dbReference type="EMBL" id="CAACVR010000045">
    <property type="protein sequence ID" value="VEU23342.1"/>
    <property type="molecule type" value="Genomic_DNA"/>
</dbReference>
<organism evidence="3 4">
    <name type="scientific">Brettanomyces naardenensis</name>
    <name type="common">Yeast</name>
    <dbReference type="NCBI Taxonomy" id="13370"/>
    <lineage>
        <taxon>Eukaryota</taxon>
        <taxon>Fungi</taxon>
        <taxon>Dikarya</taxon>
        <taxon>Ascomycota</taxon>
        <taxon>Saccharomycotina</taxon>
        <taxon>Pichiomycetes</taxon>
        <taxon>Pichiales</taxon>
        <taxon>Pichiaceae</taxon>
        <taxon>Brettanomyces</taxon>
    </lineage>
</organism>
<dbReference type="InParanoid" id="A0A448YR03"/>
<feature type="compositionally biased region" description="Low complexity" evidence="1">
    <location>
        <begin position="450"/>
        <end position="463"/>
    </location>
</feature>
<dbReference type="Pfam" id="PF16770">
    <property type="entry name" value="RTT107_BRCT_5"/>
    <property type="match status" value="1"/>
</dbReference>
<name>A0A448YR03_BRENA</name>
<dbReference type="InterPro" id="IPR053036">
    <property type="entry name" value="CellCycle_DNARepair_Reg"/>
</dbReference>
<gene>
    <name evidence="3" type="ORF">BRENAR_LOCUS4073</name>
</gene>
<dbReference type="GO" id="GO:1990683">
    <property type="term" value="P:DNA double-strand break attachment to nuclear envelope"/>
    <property type="evidence" value="ECO:0007669"/>
    <property type="project" value="TreeGrafter"/>
</dbReference>
<feature type="region of interest" description="Disordered" evidence="1">
    <location>
        <begin position="443"/>
        <end position="478"/>
    </location>
</feature>
<dbReference type="GO" id="GO:0006302">
    <property type="term" value="P:double-strand break repair"/>
    <property type="evidence" value="ECO:0007669"/>
    <property type="project" value="TreeGrafter"/>
</dbReference>
<dbReference type="GO" id="GO:0035361">
    <property type="term" value="C:Cul8-RING ubiquitin ligase complex"/>
    <property type="evidence" value="ECO:0007669"/>
    <property type="project" value="TreeGrafter"/>
</dbReference>
<feature type="domain" description="BRCT" evidence="2">
    <location>
        <begin position="53"/>
        <end position="110"/>
    </location>
</feature>
<dbReference type="InterPro" id="IPR031906">
    <property type="entry name" value="RTT107_BRCT_6"/>
</dbReference>
<protein>
    <submittedName>
        <fullName evidence="3">DEKNAAC104505</fullName>
    </submittedName>
</protein>
<feature type="domain" description="BRCT" evidence="2">
    <location>
        <begin position="310"/>
        <end position="401"/>
    </location>
</feature>
<dbReference type="Pfam" id="PF12738">
    <property type="entry name" value="PTCB-BRCT"/>
    <property type="match status" value="1"/>
</dbReference>
<dbReference type="PROSITE" id="PS50172">
    <property type="entry name" value="BRCT"/>
    <property type="match status" value="4"/>
</dbReference>
<evidence type="ECO:0000256" key="1">
    <source>
        <dbReference type="SAM" id="MobiDB-lite"/>
    </source>
</evidence>
<feature type="domain" description="BRCT" evidence="2">
    <location>
        <begin position="619"/>
        <end position="727"/>
    </location>
</feature>
<dbReference type="Pfam" id="PF16771">
    <property type="entry name" value="RTT107_BRCT_6"/>
    <property type="match status" value="1"/>
</dbReference>
<dbReference type="SUPFAM" id="SSF52113">
    <property type="entry name" value="BRCT domain"/>
    <property type="match status" value="3"/>
</dbReference>
<evidence type="ECO:0000313" key="3">
    <source>
        <dbReference type="EMBL" id="VEU23342.1"/>
    </source>
</evidence>
<reference evidence="3 4" key="1">
    <citation type="submission" date="2018-12" db="EMBL/GenBank/DDBJ databases">
        <authorList>
            <person name="Tiukova I."/>
            <person name="Dainat J."/>
        </authorList>
    </citation>
    <scope>NUCLEOTIDE SEQUENCE [LARGE SCALE GENOMIC DNA]</scope>
</reference>
<dbReference type="PANTHER" id="PTHR47667">
    <property type="entry name" value="REGULATOR OF TY1 TRANSPOSITION PROTEIN 107"/>
    <property type="match status" value="1"/>
</dbReference>
<keyword evidence="4" id="KW-1185">Reference proteome</keyword>
<proteinExistence type="predicted"/>
<dbReference type="GO" id="GO:0005634">
    <property type="term" value="C:nucleus"/>
    <property type="evidence" value="ECO:0007669"/>
    <property type="project" value="TreeGrafter"/>
</dbReference>
<dbReference type="PANTHER" id="PTHR47667:SF1">
    <property type="entry name" value="REGULATOR OF TY1 TRANSPOSITION PROTEIN 107"/>
    <property type="match status" value="1"/>
</dbReference>
<evidence type="ECO:0000313" key="4">
    <source>
        <dbReference type="Proteomes" id="UP000290900"/>
    </source>
</evidence>
<dbReference type="Gene3D" id="3.40.50.10190">
    <property type="entry name" value="BRCT domain"/>
    <property type="match status" value="5"/>
</dbReference>
<dbReference type="SMART" id="SM00292">
    <property type="entry name" value="BRCT"/>
    <property type="match status" value="4"/>
</dbReference>
<evidence type="ECO:0000259" key="2">
    <source>
        <dbReference type="PROSITE" id="PS50172"/>
    </source>
</evidence>
<feature type="domain" description="BRCT" evidence="2">
    <location>
        <begin position="111"/>
        <end position="208"/>
    </location>
</feature>
<dbReference type="AlphaFoldDB" id="A0A448YR03"/>
<dbReference type="InterPro" id="IPR036420">
    <property type="entry name" value="BRCT_dom_sf"/>
</dbReference>
<dbReference type="STRING" id="13370.A0A448YR03"/>
<dbReference type="Proteomes" id="UP000290900">
    <property type="component" value="Unassembled WGS sequence"/>
</dbReference>
<dbReference type="Pfam" id="PF00533">
    <property type="entry name" value="BRCT"/>
    <property type="match status" value="1"/>
</dbReference>
<sequence length="734" mass="82154">MVSGIFDDFKILVIQSDSLGTDTVARIRNQLSEETKVDLGSFLEVKNATGREGRMNDQELSKITHIISSTISFPEYTTASDKLMIPVVTPDWFFESMSQGKLQSVRSYSADPTLVFKGCMITCSTSICEDDRKLLASAVKSFGGIFVRDISRKLTHLITENEKDDDRYEIVKEFNRRSGSETINIVSPDWVLGSIGYGRRLDEAREITLPSGTSSASFLGDKTLYLSSDYGVSNHVRESLTSIVSAVSGGRFVTELKDANCYLGPFREGDEFDEASESPDVTIGNLDWLFWMLLKRRWTSPLDKLLHYPIPKTPVEGMDENIASATNYTGDARLYLQRLVEAMGGSFTKTLRDTNTHLLVAKAVGKKYEAAKRWDVKCVNHLWLEDSYAHWKLQPDDDPKYCSYPRDSDSVKIIGTTTLDANVLDRKEKAAVKGTASAVTIISGKASPGTNNSANSDASIDSTISRKRESSADTSEEQVRKQIKHSTKPYDIVAIMTGCDTDLTSADRKNLHRVGIKIVDIPTKSLNCIIAPTILRTEKFMKSLSMSPKYIISPLFISDVLGTLDTYPKVSEFDSVKPEISKYGLGSNISFDKDHKVRDLFLHPELGEKRVIENLIERSNARLFEGLVFNISSKTPGEGLVSDIIKHFGAEDCQKVDMKTKKFRSSGSGLYDNVYILLCSPEEKSLVGNFKKIINRDQKTSDYLIVEWDWVVHCIYNTCLDEDRFVIEKNLSVK</sequence>
<dbReference type="OrthoDB" id="342264at2759"/>
<accession>A0A448YR03</accession>